<dbReference type="KEGG" id="mac:MA_3805"/>
<dbReference type="AlphaFoldDB" id="Q8TJH9"/>
<dbReference type="InterPro" id="IPR010090">
    <property type="entry name" value="Phage_tape_meas"/>
</dbReference>
<dbReference type="STRING" id="188937.MA_3805"/>
<dbReference type="HOGENOM" id="CLU_301424_0_0_2"/>
<dbReference type="EMBL" id="AE010299">
    <property type="protein sequence ID" value="AAM07156.1"/>
    <property type="molecule type" value="Genomic_DNA"/>
</dbReference>
<sequence length="825" mass="85219">MGDMSVGELVVSIIGDMKTLSQAFTKVQKEIGDVGTKFKAAGAQMSSAGSAMTSAVTVPIAAIVGSGALLVNWASDVEKSQGQLRASLGLTAEEAERLEETSISVWKNGYGESLDEVNAGIVSIRHNMAGLADNELESVTTGALTIAQVFEQDVDEVTAAAGVLMKNFGISGTEALDTITVGFQKGGDFSGELLDTLREYGPQFASIGLSSEEFLSTLIAGAQAGAWNLDKVGDAVKEFNVRAQDGSDTTAAGFEAIGLNAADMGAKIAAGGDAAKEAYIATVTALMAMDDPMQQNIAGVALFGTQWEDVRSQVIEASAAQIESIKDVSGATAAVTKEMDDSNPMLALTTAMRELQAAMLPVVQDQLIPLVQNDLLPILTDTLVPFLRDAVIPVLSLLLQGFAALPEPIQLLIIGATALVAALGPVLMIVGSVSSGIGALAGLFGAGGALAGAGAVISGLIAGLTALAGPILIVVAAAAAFYYGFTHWEEISEIVSDVLGFIEDALEDVWGYFTGLDMAEKGGDMFREFVDGITAVLRNQPKQIIQQTLTAVWHYLTSFSLVQPGQNLIVTLAQGIATVATLPMRMFLDALNQISQAIFGFDLYDAGEQLISSFSSGVFDTLSKLYDSVMEKVNSIKSLLTGASSTSSSSSSSKSSSSSGLTSVSKSASNTAVKTASSSVLSAVSSVASSAVDAGASLMSNIASGITSSASTVYNAVSSALSSVSNLLPHSPAKEGPLAELPNWDALFAAPAETSLENMQSSVQAGLQNVSQVINNTTSQATTQNNYGGNTINLGPNTIGSEMDLERIFEYVSKQLASQKRARGS</sequence>
<dbReference type="PANTHER" id="PTHR21525">
    <property type="entry name" value="MOTILE SPERM PROTEIN"/>
    <property type="match status" value="1"/>
</dbReference>
<dbReference type="InParanoid" id="Q8TJH9"/>
<proteinExistence type="predicted"/>
<evidence type="ECO:0000256" key="1">
    <source>
        <dbReference type="SAM" id="MobiDB-lite"/>
    </source>
</evidence>
<name>Q8TJH9_METAC</name>
<protein>
    <recommendedName>
        <fullName evidence="3">Phage tail tape measure protein domain-containing protein</fullName>
    </recommendedName>
</protein>
<gene>
    <name evidence="4" type="ordered locus">MA_3805</name>
</gene>
<feature type="transmembrane region" description="Helical" evidence="2">
    <location>
        <begin position="409"/>
        <end position="430"/>
    </location>
</feature>
<keyword evidence="2" id="KW-0472">Membrane</keyword>
<evidence type="ECO:0000259" key="3">
    <source>
        <dbReference type="Pfam" id="PF10145"/>
    </source>
</evidence>
<organism evidence="4 5">
    <name type="scientific">Methanosarcina acetivorans (strain ATCC 35395 / DSM 2834 / JCM 12185 / C2A)</name>
    <dbReference type="NCBI Taxonomy" id="188937"/>
    <lineage>
        <taxon>Archaea</taxon>
        <taxon>Methanobacteriati</taxon>
        <taxon>Methanobacteriota</taxon>
        <taxon>Stenosarchaea group</taxon>
        <taxon>Methanomicrobia</taxon>
        <taxon>Methanosarcinales</taxon>
        <taxon>Methanosarcinaceae</taxon>
        <taxon>Methanosarcina</taxon>
    </lineage>
</organism>
<dbReference type="Pfam" id="PF10145">
    <property type="entry name" value="PhageMin_Tail"/>
    <property type="match status" value="1"/>
</dbReference>
<keyword evidence="2" id="KW-1133">Transmembrane helix</keyword>
<keyword evidence="2" id="KW-0812">Transmembrane</keyword>
<evidence type="ECO:0000313" key="4">
    <source>
        <dbReference type="EMBL" id="AAM07156.1"/>
    </source>
</evidence>
<accession>Q8TJH9</accession>
<keyword evidence="5" id="KW-1185">Reference proteome</keyword>
<dbReference type="EnsemblBacteria" id="AAM07156">
    <property type="protein sequence ID" value="AAM07156"/>
    <property type="gene ID" value="MA_3805"/>
</dbReference>
<dbReference type="PANTHER" id="PTHR21525:SF9">
    <property type="entry name" value="CHANNEL_COLICIN DOMAIN-CONTAINING PROTEIN"/>
    <property type="match status" value="1"/>
</dbReference>
<feature type="region of interest" description="Disordered" evidence="1">
    <location>
        <begin position="642"/>
        <end position="664"/>
    </location>
</feature>
<dbReference type="Proteomes" id="UP000002487">
    <property type="component" value="Chromosome"/>
</dbReference>
<feature type="transmembrane region" description="Helical" evidence="2">
    <location>
        <begin position="437"/>
        <end position="461"/>
    </location>
</feature>
<reference evidence="4 5" key="1">
    <citation type="journal article" date="2002" name="Genome Res.">
        <title>The genome of Methanosarcina acetivorans reveals extensive metabolic and physiological diversity.</title>
        <authorList>
            <person name="Galagan J.E."/>
            <person name="Nusbaum C."/>
            <person name="Roy A."/>
            <person name="Endrizzi M.G."/>
            <person name="Macdonald P."/>
            <person name="FitzHugh W."/>
            <person name="Calvo S."/>
            <person name="Engels R."/>
            <person name="Smirnov S."/>
            <person name="Atnoor D."/>
            <person name="Brown A."/>
            <person name="Allen N."/>
            <person name="Naylor J."/>
            <person name="Stange-Thomann N."/>
            <person name="DeArellano K."/>
            <person name="Johnson R."/>
            <person name="Linton L."/>
            <person name="McEwan P."/>
            <person name="McKernan K."/>
            <person name="Talamas J."/>
            <person name="Tirrell A."/>
            <person name="Ye W."/>
            <person name="Zimmer A."/>
            <person name="Barber R.D."/>
            <person name="Cann I."/>
            <person name="Graham D.E."/>
            <person name="Grahame D.A."/>
            <person name="Guss A."/>
            <person name="Hedderich R."/>
            <person name="Ingram-Smith C."/>
            <person name="Kuettner C.H."/>
            <person name="Krzycki J.A."/>
            <person name="Leigh J.A."/>
            <person name="Li W."/>
            <person name="Liu J."/>
            <person name="Mukhopadhyay B."/>
            <person name="Reeve J.N."/>
            <person name="Smith K."/>
            <person name="Springer T.A."/>
            <person name="Umayam L.A."/>
            <person name="White O."/>
            <person name="White R.H."/>
            <person name="de Macario E.C."/>
            <person name="Ferry J.G."/>
            <person name="Jarrell K.F."/>
            <person name="Jing H."/>
            <person name="Macario A.J.L."/>
            <person name="Paulsen I."/>
            <person name="Pritchett M."/>
            <person name="Sowers K.R."/>
            <person name="Swanson R.V."/>
            <person name="Zinder S.H."/>
            <person name="Lander E."/>
            <person name="Metcalf W.W."/>
            <person name="Birren B."/>
        </authorList>
    </citation>
    <scope>NUCLEOTIDE SEQUENCE [LARGE SCALE GENOMIC DNA]</scope>
    <source>
        <strain evidence="5">ATCC 35395 / DSM 2834 / JCM 12185 / C2A</strain>
    </source>
</reference>
<feature type="domain" description="Phage tail tape measure protein" evidence="3">
    <location>
        <begin position="110"/>
        <end position="304"/>
    </location>
</feature>
<evidence type="ECO:0000256" key="2">
    <source>
        <dbReference type="SAM" id="Phobius"/>
    </source>
</evidence>
<evidence type="ECO:0000313" key="5">
    <source>
        <dbReference type="Proteomes" id="UP000002487"/>
    </source>
</evidence>
<feature type="transmembrane region" description="Helical" evidence="2">
    <location>
        <begin position="467"/>
        <end position="485"/>
    </location>
</feature>